<name>A0A5D2K480_GOSTO</name>
<protein>
    <submittedName>
        <fullName evidence="1">Uncharacterized protein</fullName>
    </submittedName>
</protein>
<accession>A0A5D2K480</accession>
<reference evidence="1 2" key="1">
    <citation type="submission" date="2019-07" db="EMBL/GenBank/DDBJ databases">
        <title>WGS assembly of Gossypium tomentosum.</title>
        <authorList>
            <person name="Chen Z.J."/>
            <person name="Sreedasyam A."/>
            <person name="Ando A."/>
            <person name="Song Q."/>
            <person name="De L."/>
            <person name="Hulse-Kemp A."/>
            <person name="Ding M."/>
            <person name="Ye W."/>
            <person name="Kirkbride R."/>
            <person name="Jenkins J."/>
            <person name="Plott C."/>
            <person name="Lovell J."/>
            <person name="Lin Y.-M."/>
            <person name="Vaughn R."/>
            <person name="Liu B."/>
            <person name="Li W."/>
            <person name="Simpson S."/>
            <person name="Scheffler B."/>
            <person name="Saski C."/>
            <person name="Grover C."/>
            <person name="Hu G."/>
            <person name="Conover J."/>
            <person name="Carlson J."/>
            <person name="Shu S."/>
            <person name="Boston L."/>
            <person name="Williams M."/>
            <person name="Peterson D."/>
            <person name="Mcgee K."/>
            <person name="Jones D."/>
            <person name="Wendel J."/>
            <person name="Stelly D."/>
            <person name="Grimwood J."/>
            <person name="Schmutz J."/>
        </authorList>
    </citation>
    <scope>NUCLEOTIDE SEQUENCE [LARGE SCALE GENOMIC DNA]</scope>
    <source>
        <strain evidence="1">7179.01</strain>
    </source>
</reference>
<sequence length="57" mass="6286">MKKKKEAKDCYVGNKLGIDADEELLHSLSNNFTTSKCLGGNIPHSVGCYNQALKILF</sequence>
<evidence type="ECO:0000313" key="1">
    <source>
        <dbReference type="EMBL" id="TYH60793.1"/>
    </source>
</evidence>
<dbReference type="Proteomes" id="UP000322667">
    <property type="component" value="Chromosome D07"/>
</dbReference>
<dbReference type="EMBL" id="CM017629">
    <property type="protein sequence ID" value="TYH60793.1"/>
    <property type="molecule type" value="Genomic_DNA"/>
</dbReference>
<evidence type="ECO:0000313" key="2">
    <source>
        <dbReference type="Proteomes" id="UP000322667"/>
    </source>
</evidence>
<gene>
    <name evidence="1" type="ORF">ES332_D07G003800v1</name>
</gene>
<keyword evidence="2" id="KW-1185">Reference proteome</keyword>
<organism evidence="1 2">
    <name type="scientific">Gossypium tomentosum</name>
    <name type="common">Hawaiian cotton</name>
    <name type="synonym">Gossypium sandvicense</name>
    <dbReference type="NCBI Taxonomy" id="34277"/>
    <lineage>
        <taxon>Eukaryota</taxon>
        <taxon>Viridiplantae</taxon>
        <taxon>Streptophyta</taxon>
        <taxon>Embryophyta</taxon>
        <taxon>Tracheophyta</taxon>
        <taxon>Spermatophyta</taxon>
        <taxon>Magnoliopsida</taxon>
        <taxon>eudicotyledons</taxon>
        <taxon>Gunneridae</taxon>
        <taxon>Pentapetalae</taxon>
        <taxon>rosids</taxon>
        <taxon>malvids</taxon>
        <taxon>Malvales</taxon>
        <taxon>Malvaceae</taxon>
        <taxon>Malvoideae</taxon>
        <taxon>Gossypium</taxon>
    </lineage>
</organism>
<proteinExistence type="predicted"/>
<dbReference type="AlphaFoldDB" id="A0A5D2K480"/>